<feature type="domain" description="DDE-1" evidence="1">
    <location>
        <begin position="23"/>
        <end position="103"/>
    </location>
</feature>
<name>A0A8H5Z979_COCSA</name>
<reference evidence="2" key="1">
    <citation type="submission" date="2019-11" db="EMBL/GenBank/DDBJ databases">
        <title>Bipolaris sorokiniana Genome sequencing.</title>
        <authorList>
            <person name="Wang H."/>
        </authorList>
    </citation>
    <scope>NUCLEOTIDE SEQUENCE</scope>
</reference>
<dbReference type="EMBL" id="WNKQ01000017">
    <property type="protein sequence ID" value="KAF5845906.1"/>
    <property type="molecule type" value="Genomic_DNA"/>
</dbReference>
<dbReference type="Proteomes" id="UP000624244">
    <property type="component" value="Unassembled WGS sequence"/>
</dbReference>
<evidence type="ECO:0000313" key="2">
    <source>
        <dbReference type="EMBL" id="KAF5845906.1"/>
    </source>
</evidence>
<dbReference type="GO" id="GO:0003676">
    <property type="term" value="F:nucleic acid binding"/>
    <property type="evidence" value="ECO:0007669"/>
    <property type="project" value="InterPro"/>
</dbReference>
<sequence>MGCDRELAVLELAHIEKKRAKILTRVFDPQTSKRADRKLRVLICDSFRTHETLEILEYYFANNIIICRLLSYISHKLQPYDVKVFSPLKIAYREEVHFTSIYKPTRETVITRRNITTAWAVSGLFLFNLERVLQKMPEPPSKIATLDVLTYL</sequence>
<protein>
    <recommendedName>
        <fullName evidence="1">DDE-1 domain-containing protein</fullName>
    </recommendedName>
</protein>
<dbReference type="AlphaFoldDB" id="A0A8H5Z979"/>
<evidence type="ECO:0000313" key="3">
    <source>
        <dbReference type="Proteomes" id="UP000624244"/>
    </source>
</evidence>
<evidence type="ECO:0000259" key="1">
    <source>
        <dbReference type="Pfam" id="PF03184"/>
    </source>
</evidence>
<organism evidence="2 3">
    <name type="scientific">Cochliobolus sativus</name>
    <name type="common">Common root rot and spot blotch fungus</name>
    <name type="synonym">Bipolaris sorokiniana</name>
    <dbReference type="NCBI Taxonomy" id="45130"/>
    <lineage>
        <taxon>Eukaryota</taxon>
        <taxon>Fungi</taxon>
        <taxon>Dikarya</taxon>
        <taxon>Ascomycota</taxon>
        <taxon>Pezizomycotina</taxon>
        <taxon>Dothideomycetes</taxon>
        <taxon>Pleosporomycetidae</taxon>
        <taxon>Pleosporales</taxon>
        <taxon>Pleosporineae</taxon>
        <taxon>Pleosporaceae</taxon>
        <taxon>Bipolaris</taxon>
    </lineage>
</organism>
<accession>A0A8H5Z979</accession>
<comment type="caution">
    <text evidence="2">The sequence shown here is derived from an EMBL/GenBank/DDBJ whole genome shotgun (WGS) entry which is preliminary data.</text>
</comment>
<gene>
    <name evidence="2" type="ORF">GGP41_008393</name>
</gene>
<dbReference type="InterPro" id="IPR004875">
    <property type="entry name" value="DDE_SF_endonuclease_dom"/>
</dbReference>
<dbReference type="Pfam" id="PF03184">
    <property type="entry name" value="DDE_1"/>
    <property type="match status" value="1"/>
</dbReference>
<proteinExistence type="predicted"/>